<sequence>MVNFLLISCFQICKANEDYENFEESKFNKEEIAAELSTNSEFHQLHILKEEEKDITLELTEAPETEAKSNYSRTLSGGLHSPRAEVPKKAVLERNNSKKVASSYQLGHQLSRKWSTGAGPRIGCVPDYPVELRVQAVEFVNLSPRTPPPSCYRQMAGLASPTACPAPDLYNGHSISSV</sequence>
<organism evidence="1 2">
    <name type="scientific">Camellia lanceoleosa</name>
    <dbReference type="NCBI Taxonomy" id="1840588"/>
    <lineage>
        <taxon>Eukaryota</taxon>
        <taxon>Viridiplantae</taxon>
        <taxon>Streptophyta</taxon>
        <taxon>Embryophyta</taxon>
        <taxon>Tracheophyta</taxon>
        <taxon>Spermatophyta</taxon>
        <taxon>Magnoliopsida</taxon>
        <taxon>eudicotyledons</taxon>
        <taxon>Gunneridae</taxon>
        <taxon>Pentapetalae</taxon>
        <taxon>asterids</taxon>
        <taxon>Ericales</taxon>
        <taxon>Theaceae</taxon>
        <taxon>Camellia</taxon>
    </lineage>
</organism>
<proteinExistence type="predicted"/>
<dbReference type="EMBL" id="CM045765">
    <property type="protein sequence ID" value="KAI8000073.1"/>
    <property type="molecule type" value="Genomic_DNA"/>
</dbReference>
<evidence type="ECO:0000313" key="2">
    <source>
        <dbReference type="Proteomes" id="UP001060215"/>
    </source>
</evidence>
<evidence type="ECO:0000313" key="1">
    <source>
        <dbReference type="EMBL" id="KAI8000073.1"/>
    </source>
</evidence>
<reference evidence="1 2" key="1">
    <citation type="journal article" date="2022" name="Plant J.">
        <title>Chromosome-level genome of Camellia lanceoleosa provides a valuable resource for understanding genome evolution and self-incompatibility.</title>
        <authorList>
            <person name="Gong W."/>
            <person name="Xiao S."/>
            <person name="Wang L."/>
            <person name="Liao Z."/>
            <person name="Chang Y."/>
            <person name="Mo W."/>
            <person name="Hu G."/>
            <person name="Li W."/>
            <person name="Zhao G."/>
            <person name="Zhu H."/>
            <person name="Hu X."/>
            <person name="Ji K."/>
            <person name="Xiang X."/>
            <person name="Song Q."/>
            <person name="Yuan D."/>
            <person name="Jin S."/>
            <person name="Zhang L."/>
        </authorList>
    </citation>
    <scope>NUCLEOTIDE SEQUENCE [LARGE SCALE GENOMIC DNA]</scope>
    <source>
        <strain evidence="1">SQ_2022a</strain>
    </source>
</reference>
<gene>
    <name evidence="1" type="ORF">LOK49_LG09G01375</name>
</gene>
<dbReference type="Proteomes" id="UP001060215">
    <property type="component" value="Chromosome 8"/>
</dbReference>
<comment type="caution">
    <text evidence="1">The sequence shown here is derived from an EMBL/GenBank/DDBJ whole genome shotgun (WGS) entry which is preliminary data.</text>
</comment>
<accession>A0ACC0GHQ7</accession>
<name>A0ACC0GHQ7_9ERIC</name>
<protein>
    <submittedName>
        <fullName evidence="1">IQ domain-containing protein IQM3</fullName>
    </submittedName>
</protein>
<keyword evidence="2" id="KW-1185">Reference proteome</keyword>